<dbReference type="InterPro" id="IPR001279">
    <property type="entry name" value="Metallo-B-lactamas"/>
</dbReference>
<name>A0ABX5FBT8_9CHRO</name>
<organism evidence="2 3">
    <name type="scientific">Aphanothece cf. minutissima CCALA 015</name>
    <dbReference type="NCBI Taxonomy" id="2107695"/>
    <lineage>
        <taxon>Bacteria</taxon>
        <taxon>Bacillati</taxon>
        <taxon>Cyanobacteriota</taxon>
        <taxon>Cyanophyceae</taxon>
        <taxon>Oscillatoriophycideae</taxon>
        <taxon>Chroococcales</taxon>
        <taxon>Aphanothecaceae</taxon>
        <taxon>Aphanothece</taxon>
    </lineage>
</organism>
<dbReference type="InterPro" id="IPR036866">
    <property type="entry name" value="RibonucZ/Hydroxyglut_hydro"/>
</dbReference>
<dbReference type="Gene3D" id="3.30.70.20">
    <property type="match status" value="1"/>
</dbReference>
<comment type="caution">
    <text evidence="2">The sequence shown here is derived from an EMBL/GenBank/DDBJ whole genome shotgun (WGS) entry which is preliminary data.</text>
</comment>
<accession>A0ABX5FBT8</accession>
<dbReference type="Gene3D" id="3.60.15.10">
    <property type="entry name" value="Ribonuclease Z/Hydroxyacylglutathione hydrolase-like"/>
    <property type="match status" value="1"/>
</dbReference>
<dbReference type="PANTHER" id="PTHR42773:SF1">
    <property type="entry name" value="METALLO-BETA-LACTAMASE FAMILY PROTEIN"/>
    <property type="match status" value="1"/>
</dbReference>
<sequence length="300" mass="32865">MARPQQRLAANAPGPFYVDRTCIDCGTCWQFDPAHFAPTGRTSHVWAQPQGEGDTRAALLALQACPVAAIGTSRELLARTPADGFPSLVCSLPAGQVHYGGWASRKSFGASSWLITRRHAEGRPDNVLIDSPRWSGALARRIGALGGVGRILLSHRDDVADHGAWARHFGAERWIHAADADAAPEAEHRFAGTEAIALDDDLLVLPVPGHTAGSVAVLFADQVLFSGDHLWWGVDPPGVVASRRYCWWDWQEQVRSVERLLELDVRWLLPGHGRWHHFAPGEWRVELEKTLARLSAVSGL</sequence>
<evidence type="ECO:0000313" key="2">
    <source>
        <dbReference type="EMBL" id="PSB39343.1"/>
    </source>
</evidence>
<dbReference type="SMART" id="SM00849">
    <property type="entry name" value="Lactamase_B"/>
    <property type="match status" value="1"/>
</dbReference>
<dbReference type="Pfam" id="PF13370">
    <property type="entry name" value="Fer4_13"/>
    <property type="match status" value="1"/>
</dbReference>
<keyword evidence="3" id="KW-1185">Reference proteome</keyword>
<reference evidence="2 3" key="1">
    <citation type="submission" date="2018-03" db="EMBL/GenBank/DDBJ databases">
        <title>The ancient ancestry and fast evolution of plastids.</title>
        <authorList>
            <person name="Moore K.R."/>
            <person name="Magnabosco C."/>
            <person name="Momper L."/>
            <person name="Gold D.A."/>
            <person name="Bosak T."/>
            <person name="Fournier G.P."/>
        </authorList>
    </citation>
    <scope>NUCLEOTIDE SEQUENCE [LARGE SCALE GENOMIC DNA]</scope>
    <source>
        <strain evidence="2 3">CCALA 015</strain>
    </source>
</reference>
<protein>
    <submittedName>
        <fullName evidence="2">MBL fold metallo-hydrolase</fullName>
    </submittedName>
</protein>
<dbReference type="SUPFAM" id="SSF54862">
    <property type="entry name" value="4Fe-4S ferredoxins"/>
    <property type="match status" value="1"/>
</dbReference>
<dbReference type="SUPFAM" id="SSF56281">
    <property type="entry name" value="Metallo-hydrolase/oxidoreductase"/>
    <property type="match status" value="1"/>
</dbReference>
<dbReference type="CDD" id="cd07727">
    <property type="entry name" value="YmaE-like_MBL-fold"/>
    <property type="match status" value="1"/>
</dbReference>
<dbReference type="EMBL" id="PVWP01000001">
    <property type="protein sequence ID" value="PSB39343.1"/>
    <property type="molecule type" value="Genomic_DNA"/>
</dbReference>
<gene>
    <name evidence="2" type="ORF">C7B81_01470</name>
</gene>
<proteinExistence type="predicted"/>
<evidence type="ECO:0000259" key="1">
    <source>
        <dbReference type="SMART" id="SM00849"/>
    </source>
</evidence>
<feature type="domain" description="Metallo-beta-lactamase" evidence="1">
    <location>
        <begin position="109"/>
        <end position="272"/>
    </location>
</feature>
<dbReference type="RefSeq" id="WP_106219538.1">
    <property type="nucleotide sequence ID" value="NZ_PVWP01000001.1"/>
</dbReference>
<dbReference type="Proteomes" id="UP000238218">
    <property type="component" value="Unassembled WGS sequence"/>
</dbReference>
<evidence type="ECO:0000313" key="3">
    <source>
        <dbReference type="Proteomes" id="UP000238218"/>
    </source>
</evidence>
<dbReference type="PANTHER" id="PTHR42773">
    <property type="entry name" value="METALLO-BETA-LACTAMASE-RELATED"/>
    <property type="match status" value="1"/>
</dbReference>